<sequence>MRPLFLLCLLLPCVFSLNILMYVNVIGKSHLQFAEKLIQILNDNGHTVDVIMGWLNSYVPLKGSYGARKTVTVAFPGESPWGAVDHLMNPFEERSLWKRLWPEPTKFIDT</sequence>
<gene>
    <name evidence="2" type="ORF">PMAYCL1PPCAC_15088</name>
</gene>
<evidence type="ECO:0000313" key="2">
    <source>
        <dbReference type="EMBL" id="GMR44893.1"/>
    </source>
</evidence>
<evidence type="ECO:0000256" key="1">
    <source>
        <dbReference type="SAM" id="SignalP"/>
    </source>
</evidence>
<feature type="signal peptide" evidence="1">
    <location>
        <begin position="1"/>
        <end position="16"/>
    </location>
</feature>
<evidence type="ECO:0000313" key="3">
    <source>
        <dbReference type="Proteomes" id="UP001328107"/>
    </source>
</evidence>
<feature type="non-terminal residue" evidence="2">
    <location>
        <position position="110"/>
    </location>
</feature>
<accession>A0AAN5HXJ4</accession>
<keyword evidence="3" id="KW-1185">Reference proteome</keyword>
<proteinExistence type="predicted"/>
<organism evidence="2 3">
    <name type="scientific">Pristionchus mayeri</name>
    <dbReference type="NCBI Taxonomy" id="1317129"/>
    <lineage>
        <taxon>Eukaryota</taxon>
        <taxon>Metazoa</taxon>
        <taxon>Ecdysozoa</taxon>
        <taxon>Nematoda</taxon>
        <taxon>Chromadorea</taxon>
        <taxon>Rhabditida</taxon>
        <taxon>Rhabditina</taxon>
        <taxon>Diplogasteromorpha</taxon>
        <taxon>Diplogasteroidea</taxon>
        <taxon>Neodiplogasteridae</taxon>
        <taxon>Pristionchus</taxon>
    </lineage>
</organism>
<dbReference type="Proteomes" id="UP001328107">
    <property type="component" value="Unassembled WGS sequence"/>
</dbReference>
<feature type="chain" id="PRO_5043002461" description="Glucuronosyltransferase" evidence="1">
    <location>
        <begin position="17"/>
        <end position="110"/>
    </location>
</feature>
<comment type="caution">
    <text evidence="2">The sequence shown here is derived from an EMBL/GenBank/DDBJ whole genome shotgun (WGS) entry which is preliminary data.</text>
</comment>
<dbReference type="EMBL" id="BTRK01000004">
    <property type="protein sequence ID" value="GMR44893.1"/>
    <property type="molecule type" value="Genomic_DNA"/>
</dbReference>
<name>A0AAN5HXJ4_9BILA</name>
<dbReference type="AlphaFoldDB" id="A0AAN5HXJ4"/>
<evidence type="ECO:0008006" key="4">
    <source>
        <dbReference type="Google" id="ProtNLM"/>
    </source>
</evidence>
<protein>
    <recommendedName>
        <fullName evidence="4">Glucuronosyltransferase</fullName>
    </recommendedName>
</protein>
<reference evidence="3" key="1">
    <citation type="submission" date="2022-10" db="EMBL/GenBank/DDBJ databases">
        <title>Genome assembly of Pristionchus species.</title>
        <authorList>
            <person name="Yoshida K."/>
            <person name="Sommer R.J."/>
        </authorList>
    </citation>
    <scope>NUCLEOTIDE SEQUENCE [LARGE SCALE GENOMIC DNA]</scope>
    <source>
        <strain evidence="3">RS5460</strain>
    </source>
</reference>
<keyword evidence="1" id="KW-0732">Signal</keyword>